<organism evidence="1 2">
    <name type="scientific">Venturia inaequalis</name>
    <name type="common">Apple scab fungus</name>
    <dbReference type="NCBI Taxonomy" id="5025"/>
    <lineage>
        <taxon>Eukaryota</taxon>
        <taxon>Fungi</taxon>
        <taxon>Dikarya</taxon>
        <taxon>Ascomycota</taxon>
        <taxon>Pezizomycotina</taxon>
        <taxon>Dothideomycetes</taxon>
        <taxon>Pleosporomycetidae</taxon>
        <taxon>Venturiales</taxon>
        <taxon>Venturiaceae</taxon>
        <taxon>Venturia</taxon>
    </lineage>
</organism>
<sequence length="283" mass="32204">MDPLLCDQFQSLAADDIRSFLVDGSHHHPSAIDWLLYELDAITKSRAPGGIKDYTRYLNEVLCSYELSWYQEQNATQITRIGTLPLLFPGSEPAEETIRLLLYVRHHNTFVKDLKSRHSCYCTLQVTKAINTILTNASYKFSHAFLSDIIAHTRAQYEQLRFKFEEAERIRGSLATIPFMFAFNTQTSREEKVEEDLALGKCPSTQCPLRRMLNRYIAVVHHEVSVVAHCNGLPKELRGMLFGWTLAAEDIEAHEVYVGKWEVTHCPCGDAMPLIQDSAPALV</sequence>
<evidence type="ECO:0000313" key="2">
    <source>
        <dbReference type="Proteomes" id="UP000433883"/>
    </source>
</evidence>
<comment type="caution">
    <text evidence="1">The sequence shown here is derived from an EMBL/GenBank/DDBJ whole genome shotgun (WGS) entry which is preliminary data.</text>
</comment>
<protein>
    <submittedName>
        <fullName evidence="1">Uncharacterized protein</fullName>
    </submittedName>
</protein>
<gene>
    <name evidence="1" type="ORF">BLS_007190</name>
</gene>
<proteinExistence type="predicted"/>
<name>A0A8H3YQV4_VENIN</name>
<reference evidence="1 2" key="1">
    <citation type="submission" date="2019-11" db="EMBL/GenBank/DDBJ databases">
        <title>Venturia inaequalis Genome Resource.</title>
        <authorList>
            <person name="Lichtner F.J."/>
        </authorList>
    </citation>
    <scope>NUCLEOTIDE SEQUENCE [LARGE SCALE GENOMIC DNA]</scope>
    <source>
        <strain evidence="1">Bline_iso_100314</strain>
    </source>
</reference>
<accession>A0A8H3YQV4</accession>
<dbReference type="AlphaFoldDB" id="A0A8H3YQV4"/>
<evidence type="ECO:0000313" key="1">
    <source>
        <dbReference type="EMBL" id="KAE9966161.1"/>
    </source>
</evidence>
<dbReference type="Proteomes" id="UP000433883">
    <property type="component" value="Unassembled WGS sequence"/>
</dbReference>
<dbReference type="EMBL" id="WNWQ01000551">
    <property type="protein sequence ID" value="KAE9966161.1"/>
    <property type="molecule type" value="Genomic_DNA"/>
</dbReference>